<evidence type="ECO:0000259" key="1">
    <source>
        <dbReference type="Pfam" id="PF19889"/>
    </source>
</evidence>
<comment type="caution">
    <text evidence="2">The sequence shown here is derived from an EMBL/GenBank/DDBJ whole genome shotgun (WGS) entry which is preliminary data.</text>
</comment>
<reference evidence="2 3" key="1">
    <citation type="submission" date="2015-08" db="EMBL/GenBank/DDBJ databases">
        <authorList>
            <person name="Varghese N."/>
        </authorList>
    </citation>
    <scope>NUCLEOTIDE SEQUENCE [LARGE SCALE GENOMIC DNA]</scope>
    <source>
        <strain evidence="2 3">DSM 18167</strain>
    </source>
</reference>
<keyword evidence="3" id="KW-1185">Reference proteome</keyword>
<dbReference type="Proteomes" id="UP000182178">
    <property type="component" value="Unassembled WGS sequence"/>
</dbReference>
<accession>A0ABP2ABJ7</accession>
<dbReference type="Pfam" id="PF19889">
    <property type="entry name" value="DUF6362"/>
    <property type="match status" value="1"/>
</dbReference>
<organism evidence="2 3">
    <name type="scientific">Chelatococcus sambhunathii</name>
    <dbReference type="NCBI Taxonomy" id="363953"/>
    <lineage>
        <taxon>Bacteria</taxon>
        <taxon>Pseudomonadati</taxon>
        <taxon>Pseudomonadota</taxon>
        <taxon>Alphaproteobacteria</taxon>
        <taxon>Hyphomicrobiales</taxon>
        <taxon>Chelatococcaceae</taxon>
        <taxon>Chelatococcus</taxon>
    </lineage>
</organism>
<feature type="domain" description="DUF6362" evidence="1">
    <location>
        <begin position="23"/>
        <end position="120"/>
    </location>
</feature>
<proteinExistence type="predicted"/>
<protein>
    <recommendedName>
        <fullName evidence="1">DUF6362 domain-containing protein</fullName>
    </recommendedName>
</protein>
<name>A0ABP2ABJ7_9HYPH</name>
<dbReference type="RefSeq" id="WP_055460838.1">
    <property type="nucleotide sequence ID" value="NZ_CYHC01000014.1"/>
</dbReference>
<evidence type="ECO:0000313" key="2">
    <source>
        <dbReference type="EMBL" id="CUA90642.1"/>
    </source>
</evidence>
<dbReference type="InterPro" id="IPR045942">
    <property type="entry name" value="DUF6362"/>
</dbReference>
<evidence type="ECO:0000313" key="3">
    <source>
        <dbReference type="Proteomes" id="UP000182178"/>
    </source>
</evidence>
<sequence length="158" mass="18770">MADTTWTPSMVEERFVEAADVMKRLPEVRVPGYYSLWPKVIHEFADLVQQEPPRLRRPPPAPDAISRMEETLEWLRWLEPTDARIVWLRANGERWKVVCYHVGLARAAANEHWLYALCLIAWRLNGWHLAQPRSKRRLIEHFRGRARQGKALDRRLRN</sequence>
<dbReference type="EMBL" id="CYHC01000014">
    <property type="protein sequence ID" value="CUA90642.1"/>
    <property type="molecule type" value="Genomic_DNA"/>
</dbReference>
<gene>
    <name evidence="2" type="ORF">Ga0061061_11444</name>
</gene>